<dbReference type="EMBL" id="JARXNK020000106">
    <property type="protein sequence ID" value="MEL0554931.1"/>
    <property type="molecule type" value="Genomic_DNA"/>
</dbReference>
<dbReference type="RefSeq" id="WP_123756205.1">
    <property type="nucleotide sequence ID" value="NZ_JARXNK020000106.1"/>
</dbReference>
<dbReference type="Pfam" id="PF04993">
    <property type="entry name" value="TfoX_N"/>
    <property type="match status" value="1"/>
</dbReference>
<feature type="domain" description="TfoX N-terminal" evidence="1">
    <location>
        <begin position="15"/>
        <end position="104"/>
    </location>
</feature>
<dbReference type="PANTHER" id="PTHR36121:SF1">
    <property type="entry name" value="PROTEIN SXY"/>
    <property type="match status" value="1"/>
</dbReference>
<dbReference type="Proteomes" id="UP001312893">
    <property type="component" value="Unassembled WGS sequence"/>
</dbReference>
<keyword evidence="4" id="KW-1185">Reference proteome</keyword>
<evidence type="ECO:0000313" key="3">
    <source>
        <dbReference type="EMBL" id="MEL0554931.1"/>
    </source>
</evidence>
<feature type="domain" description="TfoX C-terminal" evidence="2">
    <location>
        <begin position="117"/>
        <end position="194"/>
    </location>
</feature>
<dbReference type="InterPro" id="IPR007077">
    <property type="entry name" value="TfoX_C"/>
</dbReference>
<proteinExistence type="predicted"/>
<accession>A0ABU9FEX2</accession>
<dbReference type="Pfam" id="PF04994">
    <property type="entry name" value="TfoX_C"/>
    <property type="match status" value="1"/>
</dbReference>
<name>A0ABU9FEX2_9ENTR</name>
<evidence type="ECO:0000259" key="1">
    <source>
        <dbReference type="Pfam" id="PF04993"/>
    </source>
</evidence>
<dbReference type="PANTHER" id="PTHR36121">
    <property type="entry name" value="PROTEIN SXY"/>
    <property type="match status" value="1"/>
</dbReference>
<sequence length="207" mass="23513">MKKITHQRFHQFQECLSSLGKIRCRPLFGGYSLAIENTVFAMATEGEVYLKLCEQSAGYHVVKAAPLLIMRKNGRPVLLKYYQIDEALWRDSKMLLKLSVFSLQTARNEKNQLRATGRLKDLPNINFQMELMLIHVGVTDEQTLRNLGAQDVWLKLRESNKALSLNFLYALEGAIVGVHAAALPAQRRRELAEWAGGQHRDIQGYSG</sequence>
<evidence type="ECO:0000259" key="2">
    <source>
        <dbReference type="Pfam" id="PF04994"/>
    </source>
</evidence>
<comment type="caution">
    <text evidence="3">The sequence shown here is derived from an EMBL/GenBank/DDBJ whole genome shotgun (WGS) entry which is preliminary data.</text>
</comment>
<dbReference type="Gene3D" id="1.10.150.20">
    <property type="entry name" value="5' to 3' exonuclease, C-terminal subdomain"/>
    <property type="match status" value="1"/>
</dbReference>
<dbReference type="InterPro" id="IPR047525">
    <property type="entry name" value="TfoX-like"/>
</dbReference>
<evidence type="ECO:0000313" key="4">
    <source>
        <dbReference type="Proteomes" id="UP001312893"/>
    </source>
</evidence>
<dbReference type="Gene3D" id="3.30.1460.30">
    <property type="entry name" value="YgaC/TfoX-N like chaperone"/>
    <property type="match status" value="1"/>
</dbReference>
<dbReference type="SUPFAM" id="SSF159894">
    <property type="entry name" value="YgaC/TfoX-N like"/>
    <property type="match status" value="1"/>
</dbReference>
<protein>
    <submittedName>
        <fullName evidence="3">TfoX/Sxy family DNA transformation protein</fullName>
    </submittedName>
</protein>
<dbReference type="InterPro" id="IPR026256">
    <property type="entry name" value="TfoX-like_gammaprotbact"/>
</dbReference>
<gene>
    <name evidence="3" type="ORF">QFI96_024945</name>
</gene>
<dbReference type="PIRSF" id="PIRSF028788">
    <property type="entry name" value="TfoX_Sxy"/>
    <property type="match status" value="1"/>
</dbReference>
<dbReference type="InterPro" id="IPR007076">
    <property type="entry name" value="TfoX_N"/>
</dbReference>
<organism evidence="3 4">
    <name type="scientific">Raoultella lignicola</name>
    <dbReference type="NCBI Taxonomy" id="3040939"/>
    <lineage>
        <taxon>Bacteria</taxon>
        <taxon>Pseudomonadati</taxon>
        <taxon>Pseudomonadota</taxon>
        <taxon>Gammaproteobacteria</taxon>
        <taxon>Enterobacterales</taxon>
        <taxon>Enterobacteriaceae</taxon>
        <taxon>Klebsiella/Raoultella group</taxon>
        <taxon>Raoultella</taxon>
    </lineage>
</organism>
<reference evidence="3 4" key="1">
    <citation type="submission" date="2024-04" db="EMBL/GenBank/DDBJ databases">
        <title>Two novel Raoultella species associated with bleeding cankers of broadleaf hosts, Raoultella scottia sp. nov. and Raoultella lignicola sp. nov.</title>
        <authorList>
            <person name="Brady C.L."/>
        </authorList>
    </citation>
    <scope>NUCLEOTIDE SEQUENCE [LARGE SCALE GENOMIC DNA]</scope>
    <source>
        <strain evidence="3 4">TW_WC1a.1</strain>
    </source>
</reference>